<protein>
    <recommendedName>
        <fullName evidence="4">NmrA-like domain-containing protein</fullName>
    </recommendedName>
</protein>
<dbReference type="InterPro" id="IPR008030">
    <property type="entry name" value="NmrA-like"/>
</dbReference>
<evidence type="ECO:0000313" key="6">
    <source>
        <dbReference type="Proteomes" id="UP000034182"/>
    </source>
</evidence>
<dbReference type="EMBL" id="LAQI01000011">
    <property type="protein sequence ID" value="KKY28191.1"/>
    <property type="molecule type" value="Genomic_DNA"/>
</dbReference>
<evidence type="ECO:0000256" key="2">
    <source>
        <dbReference type="ARBA" id="ARBA00023002"/>
    </source>
</evidence>
<reference evidence="5 6" key="1">
    <citation type="submission" date="2015-03" db="EMBL/GenBank/DDBJ databases">
        <authorList>
            <person name="Morales-Cruz A."/>
            <person name="Amrine K.C."/>
            <person name="Cantu D."/>
        </authorList>
    </citation>
    <scope>NUCLEOTIDE SEQUENCE [LARGE SCALE GENOMIC DNA]</scope>
    <source>
        <strain evidence="5">DS831</strain>
    </source>
</reference>
<evidence type="ECO:0000256" key="3">
    <source>
        <dbReference type="SAM" id="MobiDB-lite"/>
    </source>
</evidence>
<organism evidence="5 6">
    <name type="scientific">Diplodia seriata</name>
    <dbReference type="NCBI Taxonomy" id="420778"/>
    <lineage>
        <taxon>Eukaryota</taxon>
        <taxon>Fungi</taxon>
        <taxon>Dikarya</taxon>
        <taxon>Ascomycota</taxon>
        <taxon>Pezizomycotina</taxon>
        <taxon>Dothideomycetes</taxon>
        <taxon>Dothideomycetes incertae sedis</taxon>
        <taxon>Botryosphaeriales</taxon>
        <taxon>Botryosphaeriaceae</taxon>
        <taxon>Diplodia</taxon>
    </lineage>
</organism>
<evidence type="ECO:0000259" key="4">
    <source>
        <dbReference type="Pfam" id="PF05368"/>
    </source>
</evidence>
<gene>
    <name evidence="5" type="ORF">UCDDS831_g00373</name>
</gene>
<dbReference type="InterPro" id="IPR051609">
    <property type="entry name" value="NmrA/Isoflavone_reductase-like"/>
</dbReference>
<reference evidence="5 6" key="2">
    <citation type="submission" date="2015-05" db="EMBL/GenBank/DDBJ databases">
        <title>Distinctive expansion of gene families associated with plant cell wall degradation and secondary metabolism in the genomes of grapevine trunk pathogens.</title>
        <authorList>
            <person name="Lawrence D.P."/>
            <person name="Travadon R."/>
            <person name="Rolshausen P.E."/>
            <person name="Baumgartner K."/>
        </authorList>
    </citation>
    <scope>NUCLEOTIDE SEQUENCE [LARGE SCALE GENOMIC DNA]</scope>
    <source>
        <strain evidence="5">DS831</strain>
    </source>
</reference>
<dbReference type="PANTHER" id="PTHR47706:SF10">
    <property type="entry name" value="NMRA-LIKE DOMAIN-CONTAINING PROTEIN"/>
    <property type="match status" value="1"/>
</dbReference>
<evidence type="ECO:0000313" key="5">
    <source>
        <dbReference type="EMBL" id="KKY28191.1"/>
    </source>
</evidence>
<dbReference type="AlphaFoldDB" id="A0A0G2F1M4"/>
<feature type="compositionally biased region" description="Basic and acidic residues" evidence="3">
    <location>
        <begin position="57"/>
        <end position="70"/>
    </location>
</feature>
<dbReference type="PANTHER" id="PTHR47706">
    <property type="entry name" value="NMRA-LIKE FAMILY PROTEIN"/>
    <property type="match status" value="1"/>
</dbReference>
<feature type="region of interest" description="Disordered" evidence="3">
    <location>
        <begin position="40"/>
        <end position="70"/>
    </location>
</feature>
<dbReference type="Gene3D" id="3.40.50.720">
    <property type="entry name" value="NAD(P)-binding Rossmann-like Domain"/>
    <property type="match status" value="1"/>
</dbReference>
<dbReference type="Pfam" id="PF05368">
    <property type="entry name" value="NmrA"/>
    <property type="match status" value="1"/>
</dbReference>
<comment type="caution">
    <text evidence="5">The sequence shown here is derived from an EMBL/GenBank/DDBJ whole genome shotgun (WGS) entry which is preliminary data.</text>
</comment>
<sequence>MVHPDGSHPGLAIRNITVVGDTTLAQSILHALGELDPPRQLTLLTSSPTQPPPSTNDHSHSHSHPHDHDHVRHLTADLSSASSLRSALAGQDLVISTAGGGNYADQTRLVNAAVQARVPRFVPAEFGADSLSAGVAGRLPPHAERARLIRFLRAMESEGSEPEPVANGSSGGPNGCAANGCAHDHGGGDEVEVQTSGGFHDPFSWVAVAAGTLLGERLDDLGFDIKWQSATVYGSGSESFAVSSLGWVGRSVARVVERWESVRNCYLYAAGCVTTADEVVACLQKATGKEWSVGKVEVEECVKEAERCLQRGFPDAGIALMERSVLYDTSLGAVESFRTKSANDLLGLGQEKVEDIITGAVHDFQNHGRADCGCS</sequence>
<name>A0A0G2F1M4_9PEZI</name>
<dbReference type="GO" id="GO:0016491">
    <property type="term" value="F:oxidoreductase activity"/>
    <property type="evidence" value="ECO:0007669"/>
    <property type="project" value="UniProtKB-KW"/>
</dbReference>
<accession>A0A0G2F1M4</accession>
<dbReference type="InterPro" id="IPR036291">
    <property type="entry name" value="NAD(P)-bd_dom_sf"/>
</dbReference>
<evidence type="ECO:0000256" key="1">
    <source>
        <dbReference type="ARBA" id="ARBA00022857"/>
    </source>
</evidence>
<keyword evidence="2" id="KW-0560">Oxidoreductase</keyword>
<dbReference type="Proteomes" id="UP000034182">
    <property type="component" value="Unassembled WGS sequence"/>
</dbReference>
<dbReference type="SUPFAM" id="SSF51735">
    <property type="entry name" value="NAD(P)-binding Rossmann-fold domains"/>
    <property type="match status" value="1"/>
</dbReference>
<proteinExistence type="predicted"/>
<feature type="domain" description="NmrA-like" evidence="4">
    <location>
        <begin position="71"/>
        <end position="155"/>
    </location>
</feature>
<keyword evidence="1" id="KW-0521">NADP</keyword>